<evidence type="ECO:0000313" key="1">
    <source>
        <dbReference type="EMBL" id="KAJ7763891.1"/>
    </source>
</evidence>
<name>A0AAD7JFT8_9AGAR</name>
<dbReference type="Proteomes" id="UP001215598">
    <property type="component" value="Unassembled WGS sequence"/>
</dbReference>
<dbReference type="AlphaFoldDB" id="A0AAD7JFT8"/>
<accession>A0AAD7JFT8</accession>
<gene>
    <name evidence="1" type="ORF">B0H16DRAFT_1455134</name>
</gene>
<keyword evidence="2" id="KW-1185">Reference proteome</keyword>
<reference evidence="1" key="1">
    <citation type="submission" date="2023-03" db="EMBL/GenBank/DDBJ databases">
        <title>Massive genome expansion in bonnet fungi (Mycena s.s.) driven by repeated elements and novel gene families across ecological guilds.</title>
        <authorList>
            <consortium name="Lawrence Berkeley National Laboratory"/>
            <person name="Harder C.B."/>
            <person name="Miyauchi S."/>
            <person name="Viragh M."/>
            <person name="Kuo A."/>
            <person name="Thoen E."/>
            <person name="Andreopoulos B."/>
            <person name="Lu D."/>
            <person name="Skrede I."/>
            <person name="Drula E."/>
            <person name="Henrissat B."/>
            <person name="Morin E."/>
            <person name="Kohler A."/>
            <person name="Barry K."/>
            <person name="LaButti K."/>
            <person name="Morin E."/>
            <person name="Salamov A."/>
            <person name="Lipzen A."/>
            <person name="Mereny Z."/>
            <person name="Hegedus B."/>
            <person name="Baldrian P."/>
            <person name="Stursova M."/>
            <person name="Weitz H."/>
            <person name="Taylor A."/>
            <person name="Grigoriev I.V."/>
            <person name="Nagy L.G."/>
            <person name="Martin F."/>
            <person name="Kauserud H."/>
        </authorList>
    </citation>
    <scope>NUCLEOTIDE SEQUENCE</scope>
    <source>
        <strain evidence="1">CBHHK182m</strain>
    </source>
</reference>
<sequence length="146" mass="15360">MPNIPDADVDATIAELEVLEARGVDVTPTLCRLHNLRNHALLSGEPLFHAGPVGLMSPDGTRGIFKTSSLWISLARTLEYSRASTLPLQQKKLSKGLTGQDCKAGLADTGGVLHPCLSPALNLAPSSLSSISSCRILLLPPPSVTV</sequence>
<proteinExistence type="predicted"/>
<organism evidence="1 2">
    <name type="scientific">Mycena metata</name>
    <dbReference type="NCBI Taxonomy" id="1033252"/>
    <lineage>
        <taxon>Eukaryota</taxon>
        <taxon>Fungi</taxon>
        <taxon>Dikarya</taxon>
        <taxon>Basidiomycota</taxon>
        <taxon>Agaricomycotina</taxon>
        <taxon>Agaricomycetes</taxon>
        <taxon>Agaricomycetidae</taxon>
        <taxon>Agaricales</taxon>
        <taxon>Marasmiineae</taxon>
        <taxon>Mycenaceae</taxon>
        <taxon>Mycena</taxon>
    </lineage>
</organism>
<evidence type="ECO:0000313" key="2">
    <source>
        <dbReference type="Proteomes" id="UP001215598"/>
    </source>
</evidence>
<protein>
    <submittedName>
        <fullName evidence="1">Uncharacterized protein</fullName>
    </submittedName>
</protein>
<dbReference type="EMBL" id="JARKIB010000029">
    <property type="protein sequence ID" value="KAJ7763891.1"/>
    <property type="molecule type" value="Genomic_DNA"/>
</dbReference>
<comment type="caution">
    <text evidence="1">The sequence shown here is derived from an EMBL/GenBank/DDBJ whole genome shotgun (WGS) entry which is preliminary data.</text>
</comment>